<evidence type="ECO:0000313" key="4">
    <source>
        <dbReference type="Proteomes" id="UP001497644"/>
    </source>
</evidence>
<dbReference type="SUPFAM" id="SSF53901">
    <property type="entry name" value="Thiolase-like"/>
    <property type="match status" value="1"/>
</dbReference>
<reference evidence="3" key="1">
    <citation type="submission" date="2024-04" db="EMBL/GenBank/DDBJ databases">
        <authorList>
            <consortium name="Molecular Ecology Group"/>
        </authorList>
    </citation>
    <scope>NUCLEOTIDE SEQUENCE</scope>
</reference>
<protein>
    <recommendedName>
        <fullName evidence="2">Beta-ketoacyl synthase-like N-terminal domain-containing protein</fullName>
    </recommendedName>
</protein>
<feature type="transmembrane region" description="Helical" evidence="1">
    <location>
        <begin position="55"/>
        <end position="75"/>
    </location>
</feature>
<dbReference type="AlphaFoldDB" id="A0AAV2MYI9"/>
<evidence type="ECO:0000313" key="3">
    <source>
        <dbReference type="EMBL" id="CAL1672593.1"/>
    </source>
</evidence>
<feature type="domain" description="Beta-ketoacyl synthase-like N-terminal" evidence="2">
    <location>
        <begin position="1"/>
        <end position="67"/>
    </location>
</feature>
<accession>A0AAV2MYI9</accession>
<keyword evidence="1" id="KW-0472">Membrane</keyword>
<keyword evidence="4" id="KW-1185">Reference proteome</keyword>
<keyword evidence="1" id="KW-1133">Transmembrane helix</keyword>
<dbReference type="Gene3D" id="3.40.47.10">
    <property type="match status" value="1"/>
</dbReference>
<comment type="caution">
    <text evidence="3">The sequence shown here is derived from an EMBL/GenBank/DDBJ whole genome shotgun (WGS) entry which is preliminary data.</text>
</comment>
<dbReference type="GO" id="GO:0006633">
    <property type="term" value="P:fatty acid biosynthetic process"/>
    <property type="evidence" value="ECO:0007669"/>
    <property type="project" value="TreeGrafter"/>
</dbReference>
<dbReference type="PANTHER" id="PTHR43775:SF23">
    <property type="entry name" value="FATTY ACID SYNTHASE 3"/>
    <property type="match status" value="1"/>
</dbReference>
<gene>
    <name evidence="3" type="ORF">LPLAT_LOCUS9499</name>
</gene>
<dbReference type="Proteomes" id="UP001497644">
    <property type="component" value="Unassembled WGS sequence"/>
</dbReference>
<dbReference type="PANTHER" id="PTHR43775">
    <property type="entry name" value="FATTY ACID SYNTHASE"/>
    <property type="match status" value="1"/>
</dbReference>
<keyword evidence="1" id="KW-0812">Transmembrane</keyword>
<dbReference type="Pfam" id="PF00109">
    <property type="entry name" value="ketoacyl-synt"/>
    <property type="match status" value="1"/>
</dbReference>
<evidence type="ECO:0000256" key="1">
    <source>
        <dbReference type="SAM" id="Phobius"/>
    </source>
</evidence>
<dbReference type="InterPro" id="IPR014030">
    <property type="entry name" value="Ketoacyl_synth_N"/>
</dbReference>
<dbReference type="InterPro" id="IPR050091">
    <property type="entry name" value="PKS_NRPS_Biosynth_Enz"/>
</dbReference>
<sequence>MIANRISYWLGVTGPSYSIDTACSSSSHFAMVEAYKMIRSGICEAAIVASVNLCIHPYITCQFFVWGFFLLMATVNLTMKKALVTCVVMEL</sequence>
<dbReference type="GO" id="GO:0004312">
    <property type="term" value="F:fatty acid synthase activity"/>
    <property type="evidence" value="ECO:0007669"/>
    <property type="project" value="TreeGrafter"/>
</dbReference>
<name>A0AAV2MYI9_9HYME</name>
<proteinExistence type="predicted"/>
<dbReference type="EMBL" id="CAXIPU020000711">
    <property type="protein sequence ID" value="CAL1672593.1"/>
    <property type="molecule type" value="Genomic_DNA"/>
</dbReference>
<evidence type="ECO:0000259" key="2">
    <source>
        <dbReference type="Pfam" id="PF00109"/>
    </source>
</evidence>
<organism evidence="3 4">
    <name type="scientific">Lasius platythorax</name>
    <dbReference type="NCBI Taxonomy" id="488582"/>
    <lineage>
        <taxon>Eukaryota</taxon>
        <taxon>Metazoa</taxon>
        <taxon>Ecdysozoa</taxon>
        <taxon>Arthropoda</taxon>
        <taxon>Hexapoda</taxon>
        <taxon>Insecta</taxon>
        <taxon>Pterygota</taxon>
        <taxon>Neoptera</taxon>
        <taxon>Endopterygota</taxon>
        <taxon>Hymenoptera</taxon>
        <taxon>Apocrita</taxon>
        <taxon>Aculeata</taxon>
        <taxon>Formicoidea</taxon>
        <taxon>Formicidae</taxon>
        <taxon>Formicinae</taxon>
        <taxon>Lasius</taxon>
        <taxon>Lasius</taxon>
    </lineage>
</organism>
<dbReference type="InterPro" id="IPR016039">
    <property type="entry name" value="Thiolase-like"/>
</dbReference>